<dbReference type="EMBL" id="JAAAIP010000026">
    <property type="protein sequence ID" value="KAG0328878.1"/>
    <property type="molecule type" value="Genomic_DNA"/>
</dbReference>
<keyword evidence="3" id="KW-1185">Reference proteome</keyword>
<proteinExistence type="predicted"/>
<dbReference type="AlphaFoldDB" id="A0A9P6RTW8"/>
<evidence type="ECO:0000313" key="2">
    <source>
        <dbReference type="EMBL" id="KAG0328878.1"/>
    </source>
</evidence>
<name>A0A9P6RTW8_9FUNG</name>
<gene>
    <name evidence="2" type="ORF">BGZ99_004190</name>
</gene>
<sequence length="738" mass="77007">MTISKAAEPAVVTDVFTGLTFTRTLHNGDINTINLASTVTKTETLTQTITVRQGSSSSDHTEVPLVPHVAKTITVVSYTSTVATTTSAATAAAAVITPTENKSVKLDAKARAGANSSPVVSATLRTKDSSKFTITDVVDGHTRTRTVSDGQTEFFTATVAAPEPLNNKRRTKTVMNHQQPIATTAVGSIENERVGRIRETASTITEAINGKIFTRTVQGGQVDTLTVPVHVTAVIGGQTVTTTINDGDSLSFPPRTVTKAVNSAETPECIITDVINEQATIRTVRMDNIYKFSVPVVVTEVRSHETKLATLNYGDTISLETQCVTAGLPGSTLLVPQPELAGVVAPAPAAATASSSVPAGAKPKALIARASTGLSSDDSKTTPTTTVGTITSGSRANERSNVITDTINGETLTPTVTKGDGTMIHAAPGTTRAAASCVITDTINGRPTTRTVSDGENATQRVDCVVTDTVNGVTKTRTISDGENASIAAPCRVTEILNGQTLTLGPHLAKVGHQTLLSAAKDVLATRIVTDGQLTTLPLPPSSCPTCLACPTPAAAVPVGVIPEKINNAAKTPTVSKGADASVPEACHFTDVINGKTIARTITDPSVTNTLSAPCVVTEVANGYTFTRWLDGGHDLQTMMVPCLITEAINGWTTSFMIGDRETVSFAADCQVTDTVQGTTFTRTVSHGDGTAFEVATAKPCPTSLVITDTINGERLVRTVQKGRQHPITRGCTRTIQQ</sequence>
<evidence type="ECO:0000313" key="3">
    <source>
        <dbReference type="Proteomes" id="UP000738325"/>
    </source>
</evidence>
<comment type="caution">
    <text evidence="2">The sequence shown here is derived from an EMBL/GenBank/DDBJ whole genome shotgun (WGS) entry which is preliminary data.</text>
</comment>
<feature type="region of interest" description="Disordered" evidence="1">
    <location>
        <begin position="372"/>
        <end position="396"/>
    </location>
</feature>
<protein>
    <submittedName>
        <fullName evidence="2">Uncharacterized protein</fullName>
    </submittedName>
</protein>
<feature type="compositionally biased region" description="Low complexity" evidence="1">
    <location>
        <begin position="381"/>
        <end position="394"/>
    </location>
</feature>
<accession>A0A9P6RTW8</accession>
<organism evidence="2 3">
    <name type="scientific">Dissophora globulifera</name>
    <dbReference type="NCBI Taxonomy" id="979702"/>
    <lineage>
        <taxon>Eukaryota</taxon>
        <taxon>Fungi</taxon>
        <taxon>Fungi incertae sedis</taxon>
        <taxon>Mucoromycota</taxon>
        <taxon>Mortierellomycotina</taxon>
        <taxon>Mortierellomycetes</taxon>
        <taxon>Mortierellales</taxon>
        <taxon>Mortierellaceae</taxon>
        <taxon>Dissophora</taxon>
    </lineage>
</organism>
<dbReference type="OrthoDB" id="2488199at2759"/>
<dbReference type="Proteomes" id="UP000738325">
    <property type="component" value="Unassembled WGS sequence"/>
</dbReference>
<reference evidence="2" key="1">
    <citation type="journal article" date="2020" name="Fungal Divers.">
        <title>Resolving the Mortierellaceae phylogeny through synthesis of multi-gene phylogenetics and phylogenomics.</title>
        <authorList>
            <person name="Vandepol N."/>
            <person name="Liber J."/>
            <person name="Desiro A."/>
            <person name="Na H."/>
            <person name="Kennedy M."/>
            <person name="Barry K."/>
            <person name="Grigoriev I.V."/>
            <person name="Miller A.N."/>
            <person name="O'Donnell K."/>
            <person name="Stajich J.E."/>
            <person name="Bonito G."/>
        </authorList>
    </citation>
    <scope>NUCLEOTIDE SEQUENCE</scope>
    <source>
        <strain evidence="2">REB-010B</strain>
    </source>
</reference>
<evidence type="ECO:0000256" key="1">
    <source>
        <dbReference type="SAM" id="MobiDB-lite"/>
    </source>
</evidence>